<feature type="transmembrane region" description="Helical" evidence="6">
    <location>
        <begin position="238"/>
        <end position="263"/>
    </location>
</feature>
<feature type="transmembrane region" description="Helical" evidence="6">
    <location>
        <begin position="169"/>
        <end position="188"/>
    </location>
</feature>
<dbReference type="EMBL" id="PIXC01000009">
    <property type="protein sequence ID" value="PKE26389.1"/>
    <property type="molecule type" value="Genomic_DNA"/>
</dbReference>
<gene>
    <name evidence="7" type="ORF">CW686_05370</name>
</gene>
<evidence type="ECO:0000256" key="6">
    <source>
        <dbReference type="SAM" id="Phobius"/>
    </source>
</evidence>
<organism evidence="7 8">
    <name type="scientific">Macrococcoides caseolyticum</name>
    <dbReference type="NCBI Taxonomy" id="69966"/>
    <lineage>
        <taxon>Bacteria</taxon>
        <taxon>Bacillati</taxon>
        <taxon>Bacillota</taxon>
        <taxon>Bacilli</taxon>
        <taxon>Bacillales</taxon>
        <taxon>Staphylococcaceae</taxon>
        <taxon>Macrococcoides</taxon>
    </lineage>
</organism>
<evidence type="ECO:0000313" key="8">
    <source>
        <dbReference type="Proteomes" id="UP000233482"/>
    </source>
</evidence>
<evidence type="ECO:0000256" key="2">
    <source>
        <dbReference type="ARBA" id="ARBA00022475"/>
    </source>
</evidence>
<comment type="subcellular location">
    <subcellularLocation>
        <location evidence="1">Cell membrane</location>
        <topology evidence="1">Multi-pass membrane protein</topology>
    </subcellularLocation>
</comment>
<dbReference type="PANTHER" id="PTHR30250">
    <property type="entry name" value="PST FAMILY PREDICTED COLANIC ACID TRANSPORTER"/>
    <property type="match status" value="1"/>
</dbReference>
<reference evidence="7 8" key="1">
    <citation type="submission" date="2017-12" db="EMBL/GenBank/DDBJ databases">
        <title>Genomics of Macrococcus caseolyticus.</title>
        <authorList>
            <person name="MacFadyen A.C."/>
            <person name="Paterson G.K."/>
        </authorList>
    </citation>
    <scope>NUCLEOTIDE SEQUENCE [LARGE SCALE GENOMIC DNA]</scope>
    <source>
        <strain evidence="7 8">5788_EF188</strain>
    </source>
</reference>
<feature type="transmembrane region" description="Helical" evidence="6">
    <location>
        <begin position="209"/>
        <end position="232"/>
    </location>
</feature>
<proteinExistence type="predicted"/>
<feature type="transmembrane region" description="Helical" evidence="6">
    <location>
        <begin position="41"/>
        <end position="62"/>
    </location>
</feature>
<protein>
    <recommendedName>
        <fullName evidence="9">Capsular biosynthesis protein</fullName>
    </recommendedName>
</protein>
<name>A0A855GKC8_9STAP</name>
<feature type="transmembrane region" description="Helical" evidence="6">
    <location>
        <begin position="312"/>
        <end position="335"/>
    </location>
</feature>
<evidence type="ECO:0000256" key="4">
    <source>
        <dbReference type="ARBA" id="ARBA00022989"/>
    </source>
</evidence>
<feature type="transmembrane region" description="Helical" evidence="6">
    <location>
        <begin position="82"/>
        <end position="105"/>
    </location>
</feature>
<keyword evidence="2" id="KW-1003">Cell membrane</keyword>
<dbReference type="RefSeq" id="WP_086038454.1">
    <property type="nucleotide sequence ID" value="NZ_CP021058.1"/>
</dbReference>
<evidence type="ECO:0000313" key="7">
    <source>
        <dbReference type="EMBL" id="PKE26389.1"/>
    </source>
</evidence>
<keyword evidence="5 6" id="KW-0472">Membrane</keyword>
<evidence type="ECO:0000256" key="1">
    <source>
        <dbReference type="ARBA" id="ARBA00004651"/>
    </source>
</evidence>
<feature type="transmembrane region" description="Helical" evidence="6">
    <location>
        <begin position="111"/>
        <end position="128"/>
    </location>
</feature>
<evidence type="ECO:0000256" key="5">
    <source>
        <dbReference type="ARBA" id="ARBA00023136"/>
    </source>
</evidence>
<dbReference type="AlphaFoldDB" id="A0A855GKC8"/>
<dbReference type="GO" id="GO:0005886">
    <property type="term" value="C:plasma membrane"/>
    <property type="evidence" value="ECO:0007669"/>
    <property type="project" value="UniProtKB-SubCell"/>
</dbReference>
<evidence type="ECO:0008006" key="9">
    <source>
        <dbReference type="Google" id="ProtNLM"/>
    </source>
</evidence>
<sequence>MNKKSFINDSLKTIFGSLLYMFTIQFILFPSLSHHYSQKEFGVILTIYSVMTLLSVVVGSTLNNIRLINISRFRKRYISKEFLLLLLSLVLISEVFLYFILKLYFKMDSSSVLILLFLLAFLNLKNYLQVHFRINFQFNNLLALVILQAITIFILVISNSFMNIGWERILLINEFIGVLFIVATFMKYKLEPSFKKEEFIFISKHYTNLAIINLVNNIIIYFDRFIIIIFISANAVSIAFLVTFVGKLIGSVISPINSVVLTYLSQTDIPKKRLLSILVIFAIIITISGTIISYPLSIVVIKYLYHEEVSNYIQYILVGNFGVILTVVGNFLFVFNMKYVPFKYQTSSQIIFFISYFIITIPSTYLCGLNGFFIAVICSNLIRIISIYYYGKKYSEVKI</sequence>
<dbReference type="InterPro" id="IPR050833">
    <property type="entry name" value="Poly_Biosynth_Transport"/>
</dbReference>
<comment type="caution">
    <text evidence="7">The sequence shown here is derived from an EMBL/GenBank/DDBJ whole genome shotgun (WGS) entry which is preliminary data.</text>
</comment>
<feature type="transmembrane region" description="Helical" evidence="6">
    <location>
        <begin position="347"/>
        <end position="366"/>
    </location>
</feature>
<feature type="transmembrane region" description="Helical" evidence="6">
    <location>
        <begin position="372"/>
        <end position="391"/>
    </location>
</feature>
<feature type="transmembrane region" description="Helical" evidence="6">
    <location>
        <begin position="12"/>
        <end position="29"/>
    </location>
</feature>
<keyword evidence="3 6" id="KW-0812">Transmembrane</keyword>
<feature type="transmembrane region" description="Helical" evidence="6">
    <location>
        <begin position="140"/>
        <end position="157"/>
    </location>
</feature>
<feature type="transmembrane region" description="Helical" evidence="6">
    <location>
        <begin position="275"/>
        <end position="300"/>
    </location>
</feature>
<accession>A0A855GKC8</accession>
<dbReference type="PANTHER" id="PTHR30250:SF11">
    <property type="entry name" value="O-ANTIGEN TRANSPORTER-RELATED"/>
    <property type="match status" value="1"/>
</dbReference>
<evidence type="ECO:0000256" key="3">
    <source>
        <dbReference type="ARBA" id="ARBA00022692"/>
    </source>
</evidence>
<dbReference type="Proteomes" id="UP000233482">
    <property type="component" value="Unassembled WGS sequence"/>
</dbReference>
<keyword evidence="4 6" id="KW-1133">Transmembrane helix</keyword>